<proteinExistence type="predicted"/>
<evidence type="ECO:0000313" key="2">
    <source>
        <dbReference type="Proteomes" id="UP000784294"/>
    </source>
</evidence>
<dbReference type="Proteomes" id="UP000784294">
    <property type="component" value="Unassembled WGS sequence"/>
</dbReference>
<sequence length="201" mass="21514">PTPRGAVTGQPPPTDRLSIFAAQTGSGRPRDGSVYPKLSGARCKSGPGHLVNRLLGQQIASGCHGCGLNGQGRNLPNRVICQSPQRLSFDCFRLYAWQTRKGNGDRAGVTKGLSLVRSSTFSLFLSHSLFSLTPHSLSLFPSCISGIGNGETDFVRTNASSVQHLPTPGVPFSTHFTASVLRGLWPRPEAYHGTATDIFRL</sequence>
<keyword evidence="2" id="KW-1185">Reference proteome</keyword>
<reference evidence="1" key="1">
    <citation type="submission" date="2018-11" db="EMBL/GenBank/DDBJ databases">
        <authorList>
            <consortium name="Pathogen Informatics"/>
        </authorList>
    </citation>
    <scope>NUCLEOTIDE SEQUENCE</scope>
</reference>
<gene>
    <name evidence="1" type="ORF">PXEA_LOCUS36636</name>
</gene>
<protein>
    <submittedName>
        <fullName evidence="1">Uncharacterized protein</fullName>
    </submittedName>
</protein>
<comment type="caution">
    <text evidence="1">The sequence shown here is derived from an EMBL/GenBank/DDBJ whole genome shotgun (WGS) entry which is preliminary data.</text>
</comment>
<feature type="non-terminal residue" evidence="1">
    <location>
        <position position="1"/>
    </location>
</feature>
<accession>A0A3S5AR47</accession>
<dbReference type="AlphaFoldDB" id="A0A3S5AR47"/>
<evidence type="ECO:0000313" key="1">
    <source>
        <dbReference type="EMBL" id="VEL43196.1"/>
    </source>
</evidence>
<name>A0A3S5AR47_9PLAT</name>
<organism evidence="1 2">
    <name type="scientific">Protopolystoma xenopodis</name>
    <dbReference type="NCBI Taxonomy" id="117903"/>
    <lineage>
        <taxon>Eukaryota</taxon>
        <taxon>Metazoa</taxon>
        <taxon>Spiralia</taxon>
        <taxon>Lophotrochozoa</taxon>
        <taxon>Platyhelminthes</taxon>
        <taxon>Monogenea</taxon>
        <taxon>Polyopisthocotylea</taxon>
        <taxon>Polystomatidea</taxon>
        <taxon>Polystomatidae</taxon>
        <taxon>Protopolystoma</taxon>
    </lineage>
</organism>
<dbReference type="EMBL" id="CAAALY010279473">
    <property type="protein sequence ID" value="VEL43196.1"/>
    <property type="molecule type" value="Genomic_DNA"/>
</dbReference>